<organism evidence="9 10">
    <name type="scientific">Periconia digitata</name>
    <dbReference type="NCBI Taxonomy" id="1303443"/>
    <lineage>
        <taxon>Eukaryota</taxon>
        <taxon>Fungi</taxon>
        <taxon>Dikarya</taxon>
        <taxon>Ascomycota</taxon>
        <taxon>Pezizomycotina</taxon>
        <taxon>Dothideomycetes</taxon>
        <taxon>Pleosporomycetidae</taxon>
        <taxon>Pleosporales</taxon>
        <taxon>Massarineae</taxon>
        <taxon>Periconiaceae</taxon>
        <taxon>Periconia</taxon>
    </lineage>
</organism>
<dbReference type="GO" id="GO:0008270">
    <property type="term" value="F:zinc ion binding"/>
    <property type="evidence" value="ECO:0007669"/>
    <property type="project" value="UniProtKB-KW"/>
</dbReference>
<evidence type="ECO:0000313" key="9">
    <source>
        <dbReference type="EMBL" id="CAI6336998.1"/>
    </source>
</evidence>
<dbReference type="AlphaFoldDB" id="A0A9W4UI63"/>
<dbReference type="EMBL" id="CAOQHR010000007">
    <property type="protein sequence ID" value="CAI6336998.1"/>
    <property type="molecule type" value="Genomic_DNA"/>
</dbReference>
<feature type="domain" description="PNPLA" evidence="8">
    <location>
        <begin position="484"/>
        <end position="693"/>
    </location>
</feature>
<evidence type="ECO:0000256" key="6">
    <source>
        <dbReference type="PROSITE-ProRule" id="PRU01161"/>
    </source>
</evidence>
<dbReference type="Gene3D" id="3.40.1090.10">
    <property type="entry name" value="Cytosolic phospholipase A2 catalytic domain"/>
    <property type="match status" value="1"/>
</dbReference>
<dbReference type="GO" id="GO:0016020">
    <property type="term" value="C:membrane"/>
    <property type="evidence" value="ECO:0007669"/>
    <property type="project" value="TreeGrafter"/>
</dbReference>
<evidence type="ECO:0000256" key="2">
    <source>
        <dbReference type="ARBA" id="ARBA00022771"/>
    </source>
</evidence>
<keyword evidence="4 6" id="KW-0443">Lipid metabolism</keyword>
<dbReference type="GO" id="GO:0047499">
    <property type="term" value="F:calcium-independent phospholipase A2 activity"/>
    <property type="evidence" value="ECO:0007669"/>
    <property type="project" value="TreeGrafter"/>
</dbReference>
<keyword evidence="10" id="KW-1185">Reference proteome</keyword>
<dbReference type="PROSITE" id="PS51635">
    <property type="entry name" value="PNPLA"/>
    <property type="match status" value="1"/>
</dbReference>
<evidence type="ECO:0000256" key="4">
    <source>
        <dbReference type="ARBA" id="ARBA00023098"/>
    </source>
</evidence>
<comment type="caution">
    <text evidence="9">The sequence shown here is derived from an EMBL/GenBank/DDBJ whole genome shotgun (WGS) entry which is preliminary data.</text>
</comment>
<dbReference type="PANTHER" id="PTHR24185">
    <property type="entry name" value="CALCIUM-INDEPENDENT PHOSPHOLIPASE A2-GAMMA"/>
    <property type="match status" value="1"/>
</dbReference>
<dbReference type="CDD" id="cd07199">
    <property type="entry name" value="Pat17_PNPLA8_PNPLA9_like"/>
    <property type="match status" value="1"/>
</dbReference>
<feature type="short sequence motif" description="GXSXG" evidence="6">
    <location>
        <begin position="523"/>
        <end position="527"/>
    </location>
</feature>
<evidence type="ECO:0000256" key="5">
    <source>
        <dbReference type="PROSITE-ProRule" id="PRU00175"/>
    </source>
</evidence>
<keyword evidence="3" id="KW-0862">Zinc</keyword>
<keyword evidence="6" id="KW-0442">Lipid degradation</keyword>
<feature type="short sequence motif" description="DGA/G" evidence="6">
    <location>
        <begin position="680"/>
        <end position="682"/>
    </location>
</feature>
<dbReference type="GO" id="GO:0016042">
    <property type="term" value="P:lipid catabolic process"/>
    <property type="evidence" value="ECO:0007669"/>
    <property type="project" value="UniProtKB-UniRule"/>
</dbReference>
<dbReference type="PROSITE" id="PS50089">
    <property type="entry name" value="ZF_RING_2"/>
    <property type="match status" value="1"/>
</dbReference>
<feature type="active site" description="Nucleophile" evidence="6">
    <location>
        <position position="525"/>
    </location>
</feature>
<dbReference type="SUPFAM" id="SSF52151">
    <property type="entry name" value="FabD/lysophospholipase-like"/>
    <property type="match status" value="1"/>
</dbReference>
<gene>
    <name evidence="9" type="ORF">PDIGIT_LOCUS10105</name>
</gene>
<dbReference type="GO" id="GO:0019369">
    <property type="term" value="P:arachidonate metabolic process"/>
    <property type="evidence" value="ECO:0007669"/>
    <property type="project" value="TreeGrafter"/>
</dbReference>
<feature type="short sequence motif" description="GXGXXG" evidence="6">
    <location>
        <begin position="488"/>
        <end position="493"/>
    </location>
</feature>
<keyword evidence="2 5" id="KW-0863">Zinc-finger</keyword>
<evidence type="ECO:0000256" key="1">
    <source>
        <dbReference type="ARBA" id="ARBA00022723"/>
    </source>
</evidence>
<sequence>MTSKVMDNNDPWITFADSGPSGRTISLGRSSAKIQNAKTANALITMIGRRSKATILENIIGVTSFAVQQQIYLRSSSKLTLHHLPVLVADCDVSYRKITQAINPQLTSASWSIPATENATAVFSSRVLAPFSGVVAYFVSDLGGPKSIVQWLAHQASLPPPTNLGMAPIVLLVVETTSDTFDESVAANRFLSQISDAIGSLEGVNELDAHKAINQHFKQITVIGLRSFMANPMRAKVFKRRAIGLLELASNYRRQLSVEFEQRHFHTLARKAIDNLSENGFTTVCFANASRSHGFTLENFPSCLDDLLTQMPSATWLWHVVIPLVASALYLATYPPGSHYFSPDYIFTQLYYSHCEEAIAKYTSDRDIQNRFIFCVLSEFRNIFTDSLKNRVSSAETHRANIEQLQPHLVCFKSHRSCFCCLMRMPEKSMACGHAFCDACIKTHGTRSLFEKNTYIHSACLLCGVSYPNSIFRFVPPTAGIRVLTVDGGGVRGIIPLVFLKHIEQLMHNFDCSIKDYFDYVCGTSAGGLVVIGIFLLQWDTVQSIQQFDDVARKTFKQDKGATIFEKALEMMLAYIKDGKYSLSAIQDAFKATFKSEIKMFNPLQNDTKVAVTTTTVNESTPKLFTNYNGGRRPAELGYDILRAETPGNDASLSDAACCTSAAPWFFKPRHLHKLGTFQDGGLQHNCPSDIADWEIGFLWPEKPIPDYALSLGTGTAFYTTSTLQHRKSYRFLTRLFKNFMRSLDGEDAWRKFYNNRPASTRGRYHRLNVRFSSHEPQLDDVSSLTQLKSQATEAICSTHNDIGLIIDTIKASMFYFELDSMPQFSGSTYNVSGFILCRLDLSVPGRQHLYQNLLDTASWFVVQGNPTRCVDKIPKGWPPFKCRIKFNVESIDEDVYISVRGLTNATHLISGFPTTLKDLINQQRLDSPFGTIDHVEIEKNYRNPLKKGLQTICRYKRSDCAGGRFFSAKRL</sequence>
<feature type="domain" description="RING-type" evidence="7">
    <location>
        <begin position="418"/>
        <end position="463"/>
    </location>
</feature>
<dbReference type="InterPro" id="IPR017907">
    <property type="entry name" value="Znf_RING_CS"/>
</dbReference>
<dbReference type="GO" id="GO:0046486">
    <property type="term" value="P:glycerolipid metabolic process"/>
    <property type="evidence" value="ECO:0007669"/>
    <property type="project" value="UniProtKB-ARBA"/>
</dbReference>
<proteinExistence type="predicted"/>
<evidence type="ECO:0000259" key="8">
    <source>
        <dbReference type="PROSITE" id="PS51635"/>
    </source>
</evidence>
<evidence type="ECO:0000256" key="3">
    <source>
        <dbReference type="ARBA" id="ARBA00022833"/>
    </source>
</evidence>
<dbReference type="Pfam" id="PF01734">
    <property type="entry name" value="Patatin"/>
    <property type="match status" value="1"/>
</dbReference>
<dbReference type="InterPro" id="IPR002641">
    <property type="entry name" value="PNPLA_dom"/>
</dbReference>
<reference evidence="9" key="1">
    <citation type="submission" date="2023-01" db="EMBL/GenBank/DDBJ databases">
        <authorList>
            <person name="Van Ghelder C."/>
            <person name="Rancurel C."/>
        </authorList>
    </citation>
    <scope>NUCLEOTIDE SEQUENCE</scope>
    <source>
        <strain evidence="9">CNCM I-4278</strain>
    </source>
</reference>
<keyword evidence="1" id="KW-0479">Metal-binding</keyword>
<dbReference type="OrthoDB" id="194358at2759"/>
<accession>A0A9W4UI63</accession>
<dbReference type="InterPro" id="IPR001841">
    <property type="entry name" value="Znf_RING"/>
</dbReference>
<dbReference type="PROSITE" id="PS00518">
    <property type="entry name" value="ZF_RING_1"/>
    <property type="match status" value="1"/>
</dbReference>
<dbReference type="InterPro" id="IPR016035">
    <property type="entry name" value="Acyl_Trfase/lysoPLipase"/>
</dbReference>
<evidence type="ECO:0008006" key="11">
    <source>
        <dbReference type="Google" id="ProtNLM"/>
    </source>
</evidence>
<name>A0A9W4UI63_9PLEO</name>
<protein>
    <recommendedName>
        <fullName evidence="11">FabD/lysophospholipase-like protein</fullName>
    </recommendedName>
</protein>
<keyword evidence="6" id="KW-0378">Hydrolase</keyword>
<evidence type="ECO:0000313" key="10">
    <source>
        <dbReference type="Proteomes" id="UP001152607"/>
    </source>
</evidence>
<feature type="active site" description="Proton acceptor" evidence="6">
    <location>
        <position position="680"/>
    </location>
</feature>
<dbReference type="PANTHER" id="PTHR24185:SF8">
    <property type="entry name" value="PNPLA DOMAIN-CONTAINING PROTEIN"/>
    <property type="match status" value="1"/>
</dbReference>
<dbReference type="Proteomes" id="UP001152607">
    <property type="component" value="Unassembled WGS sequence"/>
</dbReference>
<evidence type="ECO:0000259" key="7">
    <source>
        <dbReference type="PROSITE" id="PS50089"/>
    </source>
</evidence>